<dbReference type="InterPro" id="IPR010982">
    <property type="entry name" value="Lambda_DNA-bd_dom_sf"/>
</dbReference>
<dbReference type="PROSITE" id="PS50943">
    <property type="entry name" value="HTH_CROC1"/>
    <property type="match status" value="1"/>
</dbReference>
<organism evidence="5 6">
    <name type="scientific">Parendozoicomonas callyspongiae</name>
    <dbReference type="NCBI Taxonomy" id="2942213"/>
    <lineage>
        <taxon>Bacteria</taxon>
        <taxon>Pseudomonadati</taxon>
        <taxon>Pseudomonadota</taxon>
        <taxon>Gammaproteobacteria</taxon>
        <taxon>Oceanospirillales</taxon>
        <taxon>Endozoicomonadaceae</taxon>
        <taxon>Parendozoicomonas</taxon>
    </lineage>
</organism>
<keyword evidence="1" id="KW-0805">Transcription regulation</keyword>
<dbReference type="Pfam" id="PF01381">
    <property type="entry name" value="HTH_3"/>
    <property type="match status" value="1"/>
</dbReference>
<gene>
    <name evidence="5" type="ORF">M3P05_14210</name>
</gene>
<proteinExistence type="predicted"/>
<protein>
    <submittedName>
        <fullName evidence="5">Helix-turn-helix domain-containing protein</fullName>
    </submittedName>
</protein>
<dbReference type="InterPro" id="IPR036286">
    <property type="entry name" value="LexA/Signal_pep-like_sf"/>
</dbReference>
<dbReference type="CDD" id="cd06529">
    <property type="entry name" value="S24_LexA-like"/>
    <property type="match status" value="1"/>
</dbReference>
<dbReference type="Pfam" id="PF00717">
    <property type="entry name" value="Peptidase_S24"/>
    <property type="match status" value="1"/>
</dbReference>
<dbReference type="Gene3D" id="1.10.260.40">
    <property type="entry name" value="lambda repressor-like DNA-binding domains"/>
    <property type="match status" value="1"/>
</dbReference>
<dbReference type="RefSeq" id="WP_249700415.1">
    <property type="nucleotide sequence ID" value="NZ_JAMFLX010000020.1"/>
</dbReference>
<name>A0ABT0PIA2_9GAMM</name>
<dbReference type="PANTHER" id="PTHR40661:SF3">
    <property type="entry name" value="FELS-1 PROPHAGE TRANSCRIPTIONAL REGULATOR"/>
    <property type="match status" value="1"/>
</dbReference>
<evidence type="ECO:0000259" key="4">
    <source>
        <dbReference type="PROSITE" id="PS50943"/>
    </source>
</evidence>
<dbReference type="PANTHER" id="PTHR40661">
    <property type="match status" value="1"/>
</dbReference>
<dbReference type="InterPro" id="IPR039418">
    <property type="entry name" value="LexA-like"/>
</dbReference>
<dbReference type="SUPFAM" id="SSF51306">
    <property type="entry name" value="LexA/Signal peptidase"/>
    <property type="match status" value="1"/>
</dbReference>
<dbReference type="Gene3D" id="2.10.109.10">
    <property type="entry name" value="Umud Fragment, subunit A"/>
    <property type="match status" value="1"/>
</dbReference>
<dbReference type="InterPro" id="IPR001387">
    <property type="entry name" value="Cro/C1-type_HTH"/>
</dbReference>
<evidence type="ECO:0000256" key="2">
    <source>
        <dbReference type="ARBA" id="ARBA00023125"/>
    </source>
</evidence>
<sequence length="228" mass="25043">MQELRDRLVEAVKSSGLSQRAIADEVEVSAQAVTRWLKSGKISKENLIALASVTGVSLSWLLGQQDELLEKTSSSLLSHDIGRHPTLALPAVGMDQLGDFVAADYHPQFTGNAPYYYAINQVDPSVKAFATAVEGESMISSKPGLVTFLPGWTLIVTPNMTPRSGDFVVALVGDSKQGIFRQYVKDGHCVWLKPLNTQYQMIECTEEVLVCGVVQDVHMRGRFHNAFF</sequence>
<feature type="domain" description="HTH cro/C1-type" evidence="4">
    <location>
        <begin position="8"/>
        <end position="61"/>
    </location>
</feature>
<dbReference type="SUPFAM" id="SSF47413">
    <property type="entry name" value="lambda repressor-like DNA-binding domains"/>
    <property type="match status" value="1"/>
</dbReference>
<keyword evidence="2" id="KW-0238">DNA-binding</keyword>
<evidence type="ECO:0000256" key="3">
    <source>
        <dbReference type="ARBA" id="ARBA00023163"/>
    </source>
</evidence>
<dbReference type="Proteomes" id="UP001203338">
    <property type="component" value="Unassembled WGS sequence"/>
</dbReference>
<reference evidence="5 6" key="1">
    <citation type="submission" date="2022-05" db="EMBL/GenBank/DDBJ databases">
        <authorList>
            <person name="Park J.-S."/>
        </authorList>
    </citation>
    <scope>NUCLEOTIDE SEQUENCE [LARGE SCALE GENOMIC DNA]</scope>
    <source>
        <strain evidence="5 6">2012CJ34-2</strain>
    </source>
</reference>
<evidence type="ECO:0000313" key="5">
    <source>
        <dbReference type="EMBL" id="MCL6271079.1"/>
    </source>
</evidence>
<dbReference type="InterPro" id="IPR015927">
    <property type="entry name" value="Peptidase_S24_S26A/B/C"/>
</dbReference>
<keyword evidence="6" id="KW-1185">Reference proteome</keyword>
<accession>A0ABT0PIA2</accession>
<evidence type="ECO:0000313" key="6">
    <source>
        <dbReference type="Proteomes" id="UP001203338"/>
    </source>
</evidence>
<dbReference type="SMART" id="SM00530">
    <property type="entry name" value="HTH_XRE"/>
    <property type="match status" value="1"/>
</dbReference>
<comment type="caution">
    <text evidence="5">The sequence shown here is derived from an EMBL/GenBank/DDBJ whole genome shotgun (WGS) entry which is preliminary data.</text>
</comment>
<keyword evidence="3" id="KW-0804">Transcription</keyword>
<evidence type="ECO:0000256" key="1">
    <source>
        <dbReference type="ARBA" id="ARBA00023015"/>
    </source>
</evidence>
<dbReference type="EMBL" id="JAMFLX010000020">
    <property type="protein sequence ID" value="MCL6271079.1"/>
    <property type="molecule type" value="Genomic_DNA"/>
</dbReference>